<keyword evidence="7 16" id="KW-0812">Transmembrane</keyword>
<proteinExistence type="inferred from homology"/>
<evidence type="ECO:0000259" key="18">
    <source>
        <dbReference type="SMART" id="SM00900"/>
    </source>
</evidence>
<keyword evidence="9 16" id="KW-1133">Transmembrane helix</keyword>
<dbReference type="EC" id="7.2.1.1" evidence="16 17"/>
<keyword evidence="2 16" id="KW-1003">Cell membrane</keyword>
<protein>
    <recommendedName>
        <fullName evidence="16 17">Na(+)-translocating NADH-quinone reductase subunit C</fullName>
        <shortName evidence="16 17">Na(+)-NQR subunit C</shortName>
        <shortName evidence="16 17">Na(+)-translocating NQR subunit C</shortName>
        <ecNumber evidence="16 17">7.2.1.1</ecNumber>
    </recommendedName>
    <alternativeName>
        <fullName evidence="16 17">NQR complex subunit C</fullName>
    </alternativeName>
    <alternativeName>
        <fullName evidence="16 17">NQR-1 subunit C</fullName>
    </alternativeName>
</protein>
<evidence type="ECO:0000256" key="5">
    <source>
        <dbReference type="ARBA" id="ARBA00022630"/>
    </source>
</evidence>
<dbReference type="NCBIfam" id="TIGR01938">
    <property type="entry name" value="nqrC"/>
    <property type="match status" value="1"/>
</dbReference>
<dbReference type="NCBIfam" id="NF003749">
    <property type="entry name" value="PRK05346.1-5"/>
    <property type="match status" value="1"/>
</dbReference>
<comment type="function">
    <text evidence="16">NQR complex catalyzes the reduction of ubiquinone-1 to ubiquinol by two successive reactions, coupled with the transport of Na(+) ions from the cytoplasm to the periplasm. NqrA to NqrE are probably involved in the second step, the conversion of ubisemiquinone to ubiquinol.</text>
</comment>
<evidence type="ECO:0000256" key="14">
    <source>
        <dbReference type="ARBA" id="ARBA00023136"/>
    </source>
</evidence>
<organism evidence="19 20">
    <name type="scientific">Thiothrix eikelboomii</name>
    <dbReference type="NCBI Taxonomy" id="92487"/>
    <lineage>
        <taxon>Bacteria</taxon>
        <taxon>Pseudomonadati</taxon>
        <taxon>Pseudomonadota</taxon>
        <taxon>Gammaproteobacteria</taxon>
        <taxon>Thiotrichales</taxon>
        <taxon>Thiotrichaceae</taxon>
        <taxon>Thiothrix</taxon>
    </lineage>
</organism>
<dbReference type="GO" id="GO:0010181">
    <property type="term" value="F:FMN binding"/>
    <property type="evidence" value="ECO:0007669"/>
    <property type="project" value="UniProtKB-UniRule"/>
</dbReference>
<evidence type="ECO:0000256" key="11">
    <source>
        <dbReference type="ARBA" id="ARBA00023053"/>
    </source>
</evidence>
<evidence type="ECO:0000256" key="1">
    <source>
        <dbReference type="ARBA" id="ARBA00022448"/>
    </source>
</evidence>
<accession>A0A1T4X479</accession>
<evidence type="ECO:0000313" key="20">
    <source>
        <dbReference type="Proteomes" id="UP000190460"/>
    </source>
</evidence>
<keyword evidence="10 16" id="KW-0520">NAD</keyword>
<keyword evidence="6 16" id="KW-0288">FMN</keyword>
<dbReference type="OrthoDB" id="9786835at2"/>
<comment type="catalytic activity">
    <reaction evidence="16 17">
        <text>a ubiquinone + n Na(+)(in) + NADH + H(+) = a ubiquinol + n Na(+)(out) + NAD(+)</text>
        <dbReference type="Rhea" id="RHEA:47748"/>
        <dbReference type="Rhea" id="RHEA-COMP:9565"/>
        <dbReference type="Rhea" id="RHEA-COMP:9566"/>
        <dbReference type="ChEBI" id="CHEBI:15378"/>
        <dbReference type="ChEBI" id="CHEBI:16389"/>
        <dbReference type="ChEBI" id="CHEBI:17976"/>
        <dbReference type="ChEBI" id="CHEBI:29101"/>
        <dbReference type="ChEBI" id="CHEBI:57540"/>
        <dbReference type="ChEBI" id="CHEBI:57945"/>
        <dbReference type="EC" id="7.2.1.1"/>
    </reaction>
</comment>
<dbReference type="GO" id="GO:0016655">
    <property type="term" value="F:oxidoreductase activity, acting on NAD(P)H, quinone or similar compound as acceptor"/>
    <property type="evidence" value="ECO:0007669"/>
    <property type="project" value="UniProtKB-UniRule"/>
</dbReference>
<dbReference type="AlphaFoldDB" id="A0A1T4X479"/>
<evidence type="ECO:0000256" key="6">
    <source>
        <dbReference type="ARBA" id="ARBA00022643"/>
    </source>
</evidence>
<keyword evidence="12 16" id="KW-0406">Ion transport</keyword>
<keyword evidence="8 16" id="KW-1278">Translocase</keyword>
<keyword evidence="15 16" id="KW-0739">Sodium transport</keyword>
<keyword evidence="5 16" id="KW-0285">Flavoprotein</keyword>
<dbReference type="EMBL" id="FUYB01000012">
    <property type="protein sequence ID" value="SKA83845.1"/>
    <property type="molecule type" value="Genomic_DNA"/>
</dbReference>
<comment type="similarity">
    <text evidence="16 17">Belongs to the NqrC family.</text>
</comment>
<keyword evidence="1 16" id="KW-0813">Transport</keyword>
<evidence type="ECO:0000313" key="19">
    <source>
        <dbReference type="EMBL" id="SKA83845.1"/>
    </source>
</evidence>
<dbReference type="PANTHER" id="PTHR37838:SF1">
    <property type="entry name" value="NA(+)-TRANSLOCATING NADH-QUINONE REDUCTASE SUBUNIT C"/>
    <property type="match status" value="1"/>
</dbReference>
<dbReference type="Proteomes" id="UP000190460">
    <property type="component" value="Unassembled WGS sequence"/>
</dbReference>
<feature type="modified residue" description="FMN phosphoryl threonine" evidence="16">
    <location>
        <position position="235"/>
    </location>
</feature>
<dbReference type="InterPro" id="IPR007329">
    <property type="entry name" value="FMN-bd"/>
</dbReference>
<evidence type="ECO:0000256" key="17">
    <source>
        <dbReference type="PIRNR" id="PIRNR009437"/>
    </source>
</evidence>
<dbReference type="PANTHER" id="PTHR37838">
    <property type="entry name" value="NA(+)-TRANSLOCATING NADH-QUINONE REDUCTASE SUBUNIT C"/>
    <property type="match status" value="1"/>
</dbReference>
<dbReference type="STRING" id="92487.SAMN02745130_02431"/>
<dbReference type="InterPro" id="IPR010204">
    <property type="entry name" value="NqrC"/>
</dbReference>
<evidence type="ECO:0000256" key="13">
    <source>
        <dbReference type="ARBA" id="ARBA00023075"/>
    </source>
</evidence>
<name>A0A1T4X479_9GAMM</name>
<evidence type="ECO:0000256" key="8">
    <source>
        <dbReference type="ARBA" id="ARBA00022967"/>
    </source>
</evidence>
<evidence type="ECO:0000256" key="3">
    <source>
        <dbReference type="ARBA" id="ARBA00022519"/>
    </source>
</evidence>
<keyword evidence="3" id="KW-0997">Cell inner membrane</keyword>
<dbReference type="GO" id="GO:0006814">
    <property type="term" value="P:sodium ion transport"/>
    <property type="evidence" value="ECO:0007669"/>
    <property type="project" value="UniProtKB-UniRule"/>
</dbReference>
<reference evidence="20" key="1">
    <citation type="submission" date="2017-02" db="EMBL/GenBank/DDBJ databases">
        <authorList>
            <person name="Varghese N."/>
            <person name="Submissions S."/>
        </authorList>
    </citation>
    <scope>NUCLEOTIDE SEQUENCE [LARGE SCALE GENOMIC DNA]</scope>
    <source>
        <strain evidence="20">ATCC 49788</strain>
    </source>
</reference>
<dbReference type="Pfam" id="PF04205">
    <property type="entry name" value="FMN_bind"/>
    <property type="match status" value="1"/>
</dbReference>
<dbReference type="SMART" id="SM00900">
    <property type="entry name" value="FMN_bind"/>
    <property type="match status" value="1"/>
</dbReference>
<dbReference type="GO" id="GO:0005886">
    <property type="term" value="C:plasma membrane"/>
    <property type="evidence" value="ECO:0007669"/>
    <property type="project" value="UniProtKB-SubCell"/>
</dbReference>
<evidence type="ECO:0000256" key="15">
    <source>
        <dbReference type="ARBA" id="ARBA00023201"/>
    </source>
</evidence>
<feature type="transmembrane region" description="Helical" evidence="16">
    <location>
        <begin position="20"/>
        <end position="40"/>
    </location>
</feature>
<keyword evidence="13 16" id="KW-0830">Ubiquinone</keyword>
<keyword evidence="4 16" id="KW-0597">Phosphoprotein</keyword>
<keyword evidence="14 16" id="KW-0472">Membrane</keyword>
<keyword evidence="20" id="KW-1185">Reference proteome</keyword>
<dbReference type="PIRSF" id="PIRSF009437">
    <property type="entry name" value="NQR-1_subunit_C"/>
    <property type="match status" value="1"/>
</dbReference>
<comment type="subunit">
    <text evidence="16 17">Composed of six subunits; NqrA, NqrB, NqrC, NqrD, NqrE and NqrF.</text>
</comment>
<evidence type="ECO:0000256" key="2">
    <source>
        <dbReference type="ARBA" id="ARBA00022475"/>
    </source>
</evidence>
<keyword evidence="11 16" id="KW-0915">Sodium</keyword>
<evidence type="ECO:0000256" key="4">
    <source>
        <dbReference type="ARBA" id="ARBA00022553"/>
    </source>
</evidence>
<dbReference type="RefSeq" id="WP_078922904.1">
    <property type="nucleotide sequence ID" value="NZ_FUYB01000012.1"/>
</dbReference>
<evidence type="ECO:0000256" key="12">
    <source>
        <dbReference type="ARBA" id="ARBA00023065"/>
    </source>
</evidence>
<feature type="domain" description="FMN-binding" evidence="18">
    <location>
        <begin position="151"/>
        <end position="252"/>
    </location>
</feature>
<evidence type="ECO:0000256" key="10">
    <source>
        <dbReference type="ARBA" id="ARBA00023027"/>
    </source>
</evidence>
<comment type="subcellular location">
    <subcellularLocation>
        <location evidence="16">Cell membrane</location>
        <topology evidence="16">Single-pass membrane protein</topology>
    </subcellularLocation>
</comment>
<gene>
    <name evidence="16" type="primary">nqrC</name>
    <name evidence="19" type="ORF">SAMN02745130_02431</name>
</gene>
<dbReference type="HAMAP" id="MF_00427">
    <property type="entry name" value="NqrC"/>
    <property type="match status" value="1"/>
</dbReference>
<evidence type="ECO:0000256" key="16">
    <source>
        <dbReference type="HAMAP-Rule" id="MF_00427"/>
    </source>
</evidence>
<comment type="cofactor">
    <cofactor evidence="16 17">
        <name>FMN</name>
        <dbReference type="ChEBI" id="CHEBI:58210"/>
    </cofactor>
</comment>
<evidence type="ECO:0000256" key="7">
    <source>
        <dbReference type="ARBA" id="ARBA00022692"/>
    </source>
</evidence>
<sequence>MSAISEVLALPNDSRKKTFIVAFVLCLICSIAVSSAAVLLKPVQDKNKQLDKQRNIVAIADLAKDGMSVDEAFQQVEAKVVDLQTGEYVDDIDPKTYDARAAAVDPKQNVVLTKEQDIASIRRRAKYATVYLVKDAQGQLEKIILPISGYGLWSTLYGFLALQGDANTVVGLGFYEHAETPGLGGEVDNPNWKAQWVGKKIFDEQGEIAIRVTKSPVAESDPRAVYDIDALSGATLTSNGVNNLVHFWVGPDGFGPYLQKIRQGGGA</sequence>
<evidence type="ECO:0000256" key="9">
    <source>
        <dbReference type="ARBA" id="ARBA00022989"/>
    </source>
</evidence>
<comment type="caution">
    <text evidence="16">Lacks conserved residue(s) required for the propagation of feature annotation.</text>
</comment>